<keyword evidence="1" id="KW-0812">Transmembrane</keyword>
<name>A0ABN7T6N3_OIKDI</name>
<gene>
    <name evidence="2" type="ORF">OKIOD_LOCUS15619</name>
</gene>
<organism evidence="2 3">
    <name type="scientific">Oikopleura dioica</name>
    <name type="common">Tunicate</name>
    <dbReference type="NCBI Taxonomy" id="34765"/>
    <lineage>
        <taxon>Eukaryota</taxon>
        <taxon>Metazoa</taxon>
        <taxon>Chordata</taxon>
        <taxon>Tunicata</taxon>
        <taxon>Appendicularia</taxon>
        <taxon>Copelata</taxon>
        <taxon>Oikopleuridae</taxon>
        <taxon>Oikopleura</taxon>
    </lineage>
</organism>
<evidence type="ECO:0000313" key="3">
    <source>
        <dbReference type="Proteomes" id="UP001158576"/>
    </source>
</evidence>
<sequence>MNRLSRPVLALRPVVGQSARNSYFKFVTNGKIRSTKELFFETASHGNEVLVLAMYGALTLGILFYQGVYNCLLKKTEMKLYPDRRSLFEQYMEPLGLDDPQALRIWQPPHSIEYRFFCNKFGWKDDLKELLREIYSFDKPGAVMPDTIAVPAVLDESTKTLLRFFAHSSYNYALGEADRRIIAMILGKDSQPLTASMKDALRAALHE</sequence>
<reference evidence="2 3" key="1">
    <citation type="submission" date="2021-04" db="EMBL/GenBank/DDBJ databases">
        <authorList>
            <person name="Bliznina A."/>
        </authorList>
    </citation>
    <scope>NUCLEOTIDE SEQUENCE [LARGE SCALE GENOMIC DNA]</scope>
</reference>
<evidence type="ECO:0000256" key="1">
    <source>
        <dbReference type="SAM" id="Phobius"/>
    </source>
</evidence>
<dbReference type="Proteomes" id="UP001158576">
    <property type="component" value="Chromosome 2"/>
</dbReference>
<evidence type="ECO:0000313" key="2">
    <source>
        <dbReference type="EMBL" id="CAG5112663.1"/>
    </source>
</evidence>
<dbReference type="EMBL" id="OU015567">
    <property type="protein sequence ID" value="CAG5112663.1"/>
    <property type="molecule type" value="Genomic_DNA"/>
</dbReference>
<protein>
    <submittedName>
        <fullName evidence="2">Oidioi.mRNA.OKI2018_I69.chr2.g6854.t1.cds</fullName>
    </submittedName>
</protein>
<proteinExistence type="predicted"/>
<keyword evidence="3" id="KW-1185">Reference proteome</keyword>
<accession>A0ABN7T6N3</accession>
<feature type="transmembrane region" description="Helical" evidence="1">
    <location>
        <begin position="49"/>
        <end position="72"/>
    </location>
</feature>
<keyword evidence="1" id="KW-0472">Membrane</keyword>
<keyword evidence="1" id="KW-1133">Transmembrane helix</keyword>